<evidence type="ECO:0000313" key="16">
    <source>
        <dbReference type="Proteomes" id="UP000472261"/>
    </source>
</evidence>
<dbReference type="NCBIfam" id="TIGR00928">
    <property type="entry name" value="purB"/>
    <property type="match status" value="1"/>
</dbReference>
<dbReference type="InterPro" id="IPR004769">
    <property type="entry name" value="Pur_lyase"/>
</dbReference>
<dbReference type="Pfam" id="PF10397">
    <property type="entry name" value="ADSL_C"/>
    <property type="match status" value="1"/>
</dbReference>
<evidence type="ECO:0000256" key="9">
    <source>
        <dbReference type="ARBA" id="ARBA00022755"/>
    </source>
</evidence>
<keyword evidence="16" id="KW-1185">Reference proteome</keyword>
<comment type="subunit">
    <text evidence="6">Homotetramer. Residues from neighboring subunits contribute catalytic and substrate-binding residues to each active site.</text>
</comment>
<reference evidence="15" key="1">
    <citation type="submission" date="2025-08" db="UniProtKB">
        <authorList>
            <consortium name="Ensembl"/>
        </authorList>
    </citation>
    <scope>IDENTIFICATION</scope>
</reference>
<dbReference type="FunFam" id="1.10.40.30:FF:000005">
    <property type="entry name" value="Adenylosuccinate lyase"/>
    <property type="match status" value="1"/>
</dbReference>
<evidence type="ECO:0000256" key="1">
    <source>
        <dbReference type="ARBA" id="ARBA00000598"/>
    </source>
</evidence>
<dbReference type="PANTHER" id="PTHR43172">
    <property type="entry name" value="ADENYLOSUCCINATE LYASE"/>
    <property type="match status" value="1"/>
</dbReference>
<evidence type="ECO:0000256" key="12">
    <source>
        <dbReference type="ARBA" id="ARBA00047513"/>
    </source>
</evidence>
<feature type="signal peptide" evidence="13">
    <location>
        <begin position="1"/>
        <end position="18"/>
    </location>
</feature>
<dbReference type="SUPFAM" id="SSF48557">
    <property type="entry name" value="L-aspartase-like"/>
    <property type="match status" value="1"/>
</dbReference>
<comment type="function">
    <text evidence="2">Catalyzes two non-sequential steps in de novo AMP synthesis: converts (S)-2-(5-amino-1-(5-phospho-D-ribosyl)imidazole-4-carboxamido)succinate (SAICAR) to fumarate plus 5-amino-1-(5-phospho-D-ribosyl)imidazole-4-carboxamide, and thereby also contributes to de novo IMP synthesis, and converts succinyladenosine monophosphate (SAMP) to AMP and fumarate.</text>
</comment>
<name>A0A669Q826_PHACC</name>
<dbReference type="GO" id="GO:0004018">
    <property type="term" value="F:N6-(1,2-dicarboxyethyl)AMP AMP-lyase (fumarate-forming) activity"/>
    <property type="evidence" value="ECO:0007669"/>
    <property type="project" value="InterPro"/>
</dbReference>
<dbReference type="FunFam" id="1.10.275.60:FF:000001">
    <property type="entry name" value="Adenylosuccinate lyase"/>
    <property type="match status" value="1"/>
</dbReference>
<proteinExistence type="inferred from homology"/>
<accession>A0A669Q826</accession>
<dbReference type="Gene3D" id="1.10.40.30">
    <property type="entry name" value="Fumarase/aspartase (C-terminal domain)"/>
    <property type="match status" value="1"/>
</dbReference>
<evidence type="ECO:0000256" key="7">
    <source>
        <dbReference type="ARBA" id="ARBA00012339"/>
    </source>
</evidence>
<dbReference type="AlphaFoldDB" id="A0A669Q826"/>
<dbReference type="GO" id="GO:0044208">
    <property type="term" value="P:'de novo' AMP biosynthetic process"/>
    <property type="evidence" value="ECO:0007669"/>
    <property type="project" value="TreeGrafter"/>
</dbReference>
<feature type="chain" id="PRO_5025609787" description="Adenylosuccinate lyase" evidence="13">
    <location>
        <begin position="19"/>
        <end position="552"/>
    </location>
</feature>
<dbReference type="OMA" id="VQENAMK"/>
<comment type="pathway">
    <text evidence="4">Purine metabolism; AMP biosynthesis via de novo pathway; AMP from IMP: step 2/2.</text>
</comment>
<dbReference type="Ensembl" id="ENSPCLT00000019189.1">
    <property type="protein sequence ID" value="ENSPCLP00000014513.1"/>
    <property type="gene ID" value="ENSPCLG00000011885.1"/>
</dbReference>
<comment type="catalytic activity">
    <reaction evidence="12">
        <text>N(6)-(1,2-dicarboxyethyl)-AMP = fumarate + AMP</text>
        <dbReference type="Rhea" id="RHEA:16853"/>
        <dbReference type="ChEBI" id="CHEBI:29806"/>
        <dbReference type="ChEBI" id="CHEBI:57567"/>
        <dbReference type="ChEBI" id="CHEBI:456215"/>
        <dbReference type="EC" id="4.3.2.2"/>
    </reaction>
</comment>
<dbReference type="PANTHER" id="PTHR43172:SF1">
    <property type="entry name" value="ADENYLOSUCCINATE LYASE"/>
    <property type="match status" value="1"/>
</dbReference>
<evidence type="ECO:0000259" key="14">
    <source>
        <dbReference type="SMART" id="SM00998"/>
    </source>
</evidence>
<comment type="pathway">
    <text evidence="3">Purine metabolism; IMP biosynthesis via de novo pathway; 5-amino-1-(5-phospho-D-ribosyl)imidazole-4-carboxamide from 5-amino-1-(5-phospho-D-ribosyl)imidazole-4-carboxylate: step 2/2.</text>
</comment>
<dbReference type="InterPro" id="IPR022761">
    <property type="entry name" value="Fumarate_lyase_N"/>
</dbReference>
<evidence type="ECO:0000256" key="6">
    <source>
        <dbReference type="ARBA" id="ARBA00011668"/>
    </source>
</evidence>
<evidence type="ECO:0000256" key="8">
    <source>
        <dbReference type="ARBA" id="ARBA00017058"/>
    </source>
</evidence>
<evidence type="ECO:0000313" key="15">
    <source>
        <dbReference type="Ensembl" id="ENSPCLP00000014513.1"/>
    </source>
</evidence>
<dbReference type="EC" id="4.3.2.2" evidence="7"/>
<dbReference type="Gene3D" id="1.10.275.60">
    <property type="match status" value="1"/>
</dbReference>
<dbReference type="Gene3D" id="1.20.200.10">
    <property type="entry name" value="Fumarase/aspartase (Central domain)"/>
    <property type="match status" value="1"/>
</dbReference>
<reference evidence="15" key="2">
    <citation type="submission" date="2025-09" db="UniProtKB">
        <authorList>
            <consortium name="Ensembl"/>
        </authorList>
    </citation>
    <scope>IDENTIFICATION</scope>
</reference>
<dbReference type="GO" id="GO:0005829">
    <property type="term" value="C:cytosol"/>
    <property type="evidence" value="ECO:0007669"/>
    <property type="project" value="TreeGrafter"/>
</dbReference>
<evidence type="ECO:0000256" key="10">
    <source>
        <dbReference type="ARBA" id="ARBA00023239"/>
    </source>
</evidence>
<evidence type="ECO:0000256" key="4">
    <source>
        <dbReference type="ARBA" id="ARBA00004734"/>
    </source>
</evidence>
<dbReference type="GO" id="GO:0070626">
    <property type="term" value="F:(S)-2-(5-amino-1-(5-phospho-D-ribosyl)imidazole-4-carboxamido) succinate lyase (fumarate-forming) activity"/>
    <property type="evidence" value="ECO:0007669"/>
    <property type="project" value="TreeGrafter"/>
</dbReference>
<evidence type="ECO:0000256" key="5">
    <source>
        <dbReference type="ARBA" id="ARBA00008273"/>
    </source>
</evidence>
<dbReference type="Proteomes" id="UP000472261">
    <property type="component" value="Unplaced"/>
</dbReference>
<evidence type="ECO:0000256" key="3">
    <source>
        <dbReference type="ARBA" id="ARBA00004706"/>
    </source>
</evidence>
<evidence type="ECO:0000256" key="13">
    <source>
        <dbReference type="SAM" id="SignalP"/>
    </source>
</evidence>
<organism evidence="15 16">
    <name type="scientific">Phasianus colchicus</name>
    <name type="common">Common pheasant</name>
    <dbReference type="NCBI Taxonomy" id="9054"/>
    <lineage>
        <taxon>Eukaryota</taxon>
        <taxon>Metazoa</taxon>
        <taxon>Chordata</taxon>
        <taxon>Craniata</taxon>
        <taxon>Vertebrata</taxon>
        <taxon>Euteleostomi</taxon>
        <taxon>Archelosauria</taxon>
        <taxon>Archosauria</taxon>
        <taxon>Dinosauria</taxon>
        <taxon>Saurischia</taxon>
        <taxon>Theropoda</taxon>
        <taxon>Coelurosauria</taxon>
        <taxon>Aves</taxon>
        <taxon>Neognathae</taxon>
        <taxon>Galloanserae</taxon>
        <taxon>Galliformes</taxon>
        <taxon>Phasianidae</taxon>
        <taxon>Phasianinae</taxon>
        <taxon>Phasianus</taxon>
    </lineage>
</organism>
<dbReference type="SMART" id="SM00998">
    <property type="entry name" value="ADSL_C"/>
    <property type="match status" value="1"/>
</dbReference>
<comment type="catalytic activity">
    <reaction evidence="1">
        <text>(2S)-2-[5-amino-1-(5-phospho-beta-D-ribosyl)imidazole-4-carboxamido]succinate = 5-amino-1-(5-phospho-beta-D-ribosyl)imidazole-4-carboxamide + fumarate</text>
        <dbReference type="Rhea" id="RHEA:23920"/>
        <dbReference type="ChEBI" id="CHEBI:29806"/>
        <dbReference type="ChEBI" id="CHEBI:58443"/>
        <dbReference type="ChEBI" id="CHEBI:58475"/>
        <dbReference type="EC" id="4.3.2.2"/>
    </reaction>
</comment>
<dbReference type="InterPro" id="IPR019468">
    <property type="entry name" value="AdenyloSucc_lyase_C"/>
</dbReference>
<keyword evidence="10" id="KW-0456">Lyase</keyword>
<keyword evidence="9" id="KW-0658">Purine biosynthesis</keyword>
<keyword evidence="13" id="KW-0732">Signal</keyword>
<dbReference type="Pfam" id="PF00206">
    <property type="entry name" value="Lyase_1"/>
    <property type="match status" value="1"/>
</dbReference>
<dbReference type="InterPro" id="IPR008948">
    <property type="entry name" value="L-Aspartase-like"/>
</dbReference>
<dbReference type="CDD" id="cd03302">
    <property type="entry name" value="Adenylsuccinate_lyase_2"/>
    <property type="match status" value="1"/>
</dbReference>
<feature type="domain" description="Adenylosuccinate lyase C-terminal" evidence="14">
    <location>
        <begin position="445"/>
        <end position="529"/>
    </location>
</feature>
<comment type="similarity">
    <text evidence="5">Belongs to the lyase 1 family. Adenylosuccinate lyase subfamily.</text>
</comment>
<evidence type="ECO:0000256" key="2">
    <source>
        <dbReference type="ARBA" id="ARBA00002971"/>
    </source>
</evidence>
<evidence type="ECO:0000256" key="11">
    <source>
        <dbReference type="ARBA" id="ARBA00030717"/>
    </source>
</evidence>
<protein>
    <recommendedName>
        <fullName evidence="8">Adenylosuccinate lyase</fullName>
        <ecNumber evidence="7">4.3.2.2</ecNumber>
    </recommendedName>
    <alternativeName>
        <fullName evidence="11">Adenylosuccinase</fullName>
    </alternativeName>
</protein>
<sequence length="552" mass="61260">MCLAAKHLILCLPARFLCSPRCGLRPTGGAVSPSLPPTRGAALGAGPGGEAGLPPFIPPLPAARGPVPPLHRPAVMATPCAEEDPLARYRSPLVSRYASAEMAFNFSERKKFGTWRRLWLYLAQAEKSLGLPITDEQIKEMEANLDNIDFKMAAEEEKKLRHDVMAHVHTFAHCCPKAAAIIHLGATSCYVGDNTDLIVLRDGFNLLLPKLARVISRLADFAEAHADLPTLGFTHYQPAQLTTVGKRCCLWIQDLCMDLQNLERARDDLRFRGVKGTTGTQASFLQLFEGDHSKVEELDRLVTAKAGFKRSYMVTGQTYSRKVDIEVLSVLASLGASVHKVSTVCIYSRKEDKRRCSSAMPYKRNPMRSERCCSLARHLMTLVLDPLQTASVQWFERTLDDSANRRVCLAEAFLTADIILSTLQNISEGLVIYPKVIDRRIRQELPFMATENIIMAMVKAGGNRQDCHEKIRVLSQQAAAVVKQEGGDNDFIARVRADPYFSPIHEHLDSLLDPSSFIGRAPQQVAKFLKEEVRPALIPYQSKMGGKIELTL</sequence>